<dbReference type="AlphaFoldDB" id="A0A412Y808"/>
<dbReference type="RefSeq" id="WP_022391463.1">
    <property type="nucleotide sequence ID" value="NZ_JAQEXF010000002.1"/>
</dbReference>
<evidence type="ECO:0000313" key="2">
    <source>
        <dbReference type="EMBL" id="RGV53454.1"/>
    </source>
</evidence>
<dbReference type="Pfam" id="PF11589">
    <property type="entry name" value="DUF3244"/>
    <property type="match status" value="1"/>
</dbReference>
<protein>
    <submittedName>
        <fullName evidence="2">DUF3244 domain-containing protein</fullName>
    </submittedName>
</protein>
<dbReference type="Proteomes" id="UP000283850">
    <property type="component" value="Unassembled WGS sequence"/>
</dbReference>
<dbReference type="InterPro" id="IPR021638">
    <property type="entry name" value="DUF3244"/>
</dbReference>
<sequence length="131" mass="14202">MKKLLFVFFVLTVVLGSTSLQAQDRFSFAGDDEREIPLDPSGPIEGGPITRSIIIQPASAYVDSDIVTVVFNKDLPSASITITNVSTGAVVYSETYSMPTLITINVSAENSGEYQIEIVSDEIRLSGYFTL</sequence>
<keyword evidence="1" id="KW-0732">Signal</keyword>
<feature type="signal peptide" evidence="1">
    <location>
        <begin position="1"/>
        <end position="22"/>
    </location>
</feature>
<dbReference type="Gene3D" id="2.60.40.3080">
    <property type="match status" value="1"/>
</dbReference>
<organism evidence="2 3">
    <name type="scientific">Bacteroides intestinalis</name>
    <dbReference type="NCBI Taxonomy" id="329854"/>
    <lineage>
        <taxon>Bacteria</taxon>
        <taxon>Pseudomonadati</taxon>
        <taxon>Bacteroidota</taxon>
        <taxon>Bacteroidia</taxon>
        <taxon>Bacteroidales</taxon>
        <taxon>Bacteroidaceae</taxon>
        <taxon>Bacteroides</taxon>
    </lineage>
</organism>
<evidence type="ECO:0000313" key="3">
    <source>
        <dbReference type="Proteomes" id="UP000283850"/>
    </source>
</evidence>
<comment type="caution">
    <text evidence="2">The sequence shown here is derived from an EMBL/GenBank/DDBJ whole genome shotgun (WGS) entry which is preliminary data.</text>
</comment>
<dbReference type="EMBL" id="QRZF01000007">
    <property type="protein sequence ID" value="RGV53454.1"/>
    <property type="molecule type" value="Genomic_DNA"/>
</dbReference>
<evidence type="ECO:0000256" key="1">
    <source>
        <dbReference type="SAM" id="SignalP"/>
    </source>
</evidence>
<name>A0A412Y808_9BACE</name>
<accession>A0A412Y808</accession>
<reference evidence="2 3" key="1">
    <citation type="submission" date="2018-08" db="EMBL/GenBank/DDBJ databases">
        <title>A genome reference for cultivated species of the human gut microbiota.</title>
        <authorList>
            <person name="Zou Y."/>
            <person name="Xue W."/>
            <person name="Luo G."/>
        </authorList>
    </citation>
    <scope>NUCLEOTIDE SEQUENCE [LARGE SCALE GENOMIC DNA]</scope>
    <source>
        <strain evidence="2 3">AF14-32</strain>
    </source>
</reference>
<proteinExistence type="predicted"/>
<feature type="chain" id="PRO_5019150164" evidence="1">
    <location>
        <begin position="23"/>
        <end position="131"/>
    </location>
</feature>
<gene>
    <name evidence="2" type="ORF">DWW10_12320</name>
</gene>